<dbReference type="STRING" id="216.LS73_08690"/>
<dbReference type="PANTHER" id="PTHR16301">
    <property type="entry name" value="IMPACT-RELATED"/>
    <property type="match status" value="1"/>
</dbReference>
<dbReference type="InterPro" id="IPR023582">
    <property type="entry name" value="Impact"/>
</dbReference>
<evidence type="ECO:0000313" key="4">
    <source>
        <dbReference type="EMBL" id="TLE01308.1"/>
    </source>
</evidence>
<protein>
    <submittedName>
        <fullName evidence="3">X-Pro dipeptidase</fullName>
    </submittedName>
    <submittedName>
        <fullName evidence="4">YigZ family protein</fullName>
    </submittedName>
</protein>
<dbReference type="Proteomes" id="UP000029922">
    <property type="component" value="Unassembled WGS sequence"/>
</dbReference>
<evidence type="ECO:0000259" key="2">
    <source>
        <dbReference type="Pfam" id="PF01205"/>
    </source>
</evidence>
<dbReference type="PANTHER" id="PTHR16301:SF20">
    <property type="entry name" value="IMPACT FAMILY MEMBER YIGZ"/>
    <property type="match status" value="1"/>
</dbReference>
<sequence>MYCLTALNKDFTFPIAKAIYEVKQSKFIAYLYVFSETINHTAETKDCIISNLRTEHKKANHFVFASRIINANTQIVESSSDDKEPKGSAGTPMLVVLRGEEIIDVLCICVRYFGGIKLGVGGLVRAYTQACLDVIAKARNESLLELYVPKQTITITNSITQCDYIGYLIRINNLEILHKEFLGDTFEFTLHGKAPDIDKLLATIKAR</sequence>
<dbReference type="SUPFAM" id="SSF54211">
    <property type="entry name" value="Ribosomal protein S5 domain 2-like"/>
    <property type="match status" value="1"/>
</dbReference>
<dbReference type="OrthoDB" id="9813771at2"/>
<evidence type="ECO:0000313" key="6">
    <source>
        <dbReference type="Proteomes" id="UP000255139"/>
    </source>
</evidence>
<evidence type="ECO:0000313" key="5">
    <source>
        <dbReference type="Proteomes" id="UP000029922"/>
    </source>
</evidence>
<keyword evidence="6" id="KW-1185">Reference proteome</keyword>
<dbReference type="EMBL" id="UGJE01000002">
    <property type="protein sequence ID" value="STQ87177.1"/>
    <property type="molecule type" value="Genomic_DNA"/>
</dbReference>
<dbReference type="InterPro" id="IPR036956">
    <property type="entry name" value="Impact_N_sf"/>
</dbReference>
<dbReference type="AlphaFoldDB" id="A0A377PX84"/>
<evidence type="ECO:0000313" key="3">
    <source>
        <dbReference type="EMBL" id="STQ87177.1"/>
    </source>
</evidence>
<dbReference type="EMBL" id="JRPD02000002">
    <property type="protein sequence ID" value="TLE01308.1"/>
    <property type="molecule type" value="Genomic_DNA"/>
</dbReference>
<dbReference type="Proteomes" id="UP000255139">
    <property type="component" value="Unassembled WGS sequence"/>
</dbReference>
<reference evidence="3 6" key="2">
    <citation type="submission" date="2018-06" db="EMBL/GenBank/DDBJ databases">
        <authorList>
            <consortium name="Pathogen Informatics"/>
            <person name="Doyle S."/>
        </authorList>
    </citation>
    <scope>NUCLEOTIDE SEQUENCE [LARGE SCALE GENOMIC DNA]</scope>
    <source>
        <strain evidence="3 6">NCTC12714</strain>
    </source>
</reference>
<dbReference type="InterPro" id="IPR001498">
    <property type="entry name" value="Impact_N"/>
</dbReference>
<feature type="domain" description="Impact N-terminal" evidence="2">
    <location>
        <begin position="23"/>
        <end position="134"/>
    </location>
</feature>
<dbReference type="InterPro" id="IPR020568">
    <property type="entry name" value="Ribosomal_Su5_D2-typ_SF"/>
</dbReference>
<accession>A0A377PX84</accession>
<comment type="similarity">
    <text evidence="1">Belongs to the IMPACT family.</text>
</comment>
<name>A0A377PX84_9HELI</name>
<evidence type="ECO:0000256" key="1">
    <source>
        <dbReference type="ARBA" id="ARBA00007665"/>
    </source>
</evidence>
<reference evidence="4 5" key="1">
    <citation type="journal article" date="2014" name="Genome Announc.">
        <title>Draft genome sequences of eight enterohepatic helicobacter species isolated from both laboratory and wild rodents.</title>
        <authorList>
            <person name="Sheh A."/>
            <person name="Shen Z."/>
            <person name="Fox J.G."/>
        </authorList>
    </citation>
    <scope>NUCLEOTIDE SEQUENCE [LARGE SCALE GENOMIC DNA]</scope>
    <source>
        <strain evidence="4 5">ST1</strain>
    </source>
</reference>
<dbReference type="Gene3D" id="3.30.230.30">
    <property type="entry name" value="Impact, N-terminal domain"/>
    <property type="match status" value="1"/>
</dbReference>
<dbReference type="GO" id="GO:0005737">
    <property type="term" value="C:cytoplasm"/>
    <property type="evidence" value="ECO:0007669"/>
    <property type="project" value="TreeGrafter"/>
</dbReference>
<organism evidence="3 6">
    <name type="scientific">Helicobacter muridarum</name>
    <dbReference type="NCBI Taxonomy" id="216"/>
    <lineage>
        <taxon>Bacteria</taxon>
        <taxon>Pseudomonadati</taxon>
        <taxon>Campylobacterota</taxon>
        <taxon>Epsilonproteobacteria</taxon>
        <taxon>Campylobacterales</taxon>
        <taxon>Helicobacteraceae</taxon>
        <taxon>Helicobacter</taxon>
    </lineage>
</organism>
<proteinExistence type="inferred from homology"/>
<dbReference type="RefSeq" id="WP_052089893.1">
    <property type="nucleotide sequence ID" value="NZ_FZML01000017.1"/>
</dbReference>
<dbReference type="GO" id="GO:0006446">
    <property type="term" value="P:regulation of translational initiation"/>
    <property type="evidence" value="ECO:0007669"/>
    <property type="project" value="TreeGrafter"/>
</dbReference>
<gene>
    <name evidence="3" type="primary">yigZ</name>
    <name evidence="4" type="ORF">LS73_001075</name>
    <name evidence="3" type="ORF">NCTC12714_01999</name>
</gene>
<dbReference type="Pfam" id="PF01205">
    <property type="entry name" value="Impact_N"/>
    <property type="match status" value="1"/>
</dbReference>